<comment type="caution">
    <text evidence="1">The sequence shown here is derived from an EMBL/GenBank/DDBJ whole genome shotgun (WGS) entry which is preliminary data.</text>
</comment>
<keyword evidence="2" id="KW-1185">Reference proteome</keyword>
<organism evidence="1 2">
    <name type="scientific">Cardamine amara subsp. amara</name>
    <dbReference type="NCBI Taxonomy" id="228776"/>
    <lineage>
        <taxon>Eukaryota</taxon>
        <taxon>Viridiplantae</taxon>
        <taxon>Streptophyta</taxon>
        <taxon>Embryophyta</taxon>
        <taxon>Tracheophyta</taxon>
        <taxon>Spermatophyta</taxon>
        <taxon>Magnoliopsida</taxon>
        <taxon>eudicotyledons</taxon>
        <taxon>Gunneridae</taxon>
        <taxon>Pentapetalae</taxon>
        <taxon>rosids</taxon>
        <taxon>malvids</taxon>
        <taxon>Brassicales</taxon>
        <taxon>Brassicaceae</taxon>
        <taxon>Cardamineae</taxon>
        <taxon>Cardamine</taxon>
    </lineage>
</organism>
<dbReference type="Proteomes" id="UP001558713">
    <property type="component" value="Unassembled WGS sequence"/>
</dbReference>
<name>A0ABD0ZF16_CARAN</name>
<reference evidence="1 2" key="1">
    <citation type="submission" date="2024-04" db="EMBL/GenBank/DDBJ databases">
        <title>Genome assembly C_amara_ONT_v2.</title>
        <authorList>
            <person name="Yant L."/>
            <person name="Moore C."/>
            <person name="Slenker M."/>
        </authorList>
    </citation>
    <scope>NUCLEOTIDE SEQUENCE [LARGE SCALE GENOMIC DNA]</scope>
    <source>
        <tissue evidence="1">Leaf</tissue>
    </source>
</reference>
<sequence>MDIPSTSLHCNSMMESRQHLFFDCSFISEVWSFFTSRAHLSPPTSFDDSLRWMKDPSRTTNISLILRLIYQAAIYAIWRERNSKLHNASFRLPLAIIKDIQLTICSCLDPLSRAQRTIPQRSLISLIGSGFFRV</sequence>
<evidence type="ECO:0008006" key="3">
    <source>
        <dbReference type="Google" id="ProtNLM"/>
    </source>
</evidence>
<gene>
    <name evidence="1" type="ORF">V5N11_017098</name>
</gene>
<proteinExistence type="predicted"/>
<dbReference type="EMBL" id="JBANAX010000792">
    <property type="protein sequence ID" value="KAL1193265.1"/>
    <property type="molecule type" value="Genomic_DNA"/>
</dbReference>
<evidence type="ECO:0000313" key="2">
    <source>
        <dbReference type="Proteomes" id="UP001558713"/>
    </source>
</evidence>
<evidence type="ECO:0000313" key="1">
    <source>
        <dbReference type="EMBL" id="KAL1193265.1"/>
    </source>
</evidence>
<dbReference type="AlphaFoldDB" id="A0ABD0ZF16"/>
<accession>A0ABD0ZF16</accession>
<protein>
    <recommendedName>
        <fullName evidence="3">Reverse transcriptase zinc-binding domain-containing protein</fullName>
    </recommendedName>
</protein>